<evidence type="ECO:0000256" key="1">
    <source>
        <dbReference type="SAM" id="MobiDB-lite"/>
    </source>
</evidence>
<evidence type="ECO:0000313" key="4">
    <source>
        <dbReference type="Proteomes" id="UP000321291"/>
    </source>
</evidence>
<dbReference type="Proteomes" id="UP000321291">
    <property type="component" value="Chromosome"/>
</dbReference>
<accession>A0A5B8VFQ4</accession>
<dbReference type="EMBL" id="CP042434">
    <property type="protein sequence ID" value="QEC70437.1"/>
    <property type="molecule type" value="Genomic_DNA"/>
</dbReference>
<dbReference type="OrthoDB" id="7107805at2"/>
<dbReference type="RefSeq" id="WP_146779701.1">
    <property type="nucleotide sequence ID" value="NZ_CP042434.1"/>
</dbReference>
<gene>
    <name evidence="3" type="ORF">FSB73_00615</name>
</gene>
<sequence length="266" mass="29983">MATGRKKNKKENQTTVGGTIKVSGGLGSRSLPDGPKKATATFADKIIKFHANLRYDEPLPPGFGVLNPMQETAGVLDIMGQFYHKFYNDHKIRKFIVGINPGRHGAGTTGIPFTDSKRLKSLCGIETNLPSTHEVSAHFVYDMIAAYGGVEAFYKDVYIQSMFPLALVREGSKGGWVNCNYYDDPRLIEALMPYMSRQLKAQVAFGVDQSTAYVLGKKNAIFFNRLNEREKLFEKVVVLPHPRYIQQYRSKEKDLFIDEYIQVLRS</sequence>
<dbReference type="CDD" id="cd19375">
    <property type="entry name" value="UDG-F3-like_SMUG2"/>
    <property type="match status" value="1"/>
</dbReference>
<dbReference type="KEGG" id="agi:FSB73_00615"/>
<proteinExistence type="predicted"/>
<evidence type="ECO:0000259" key="2">
    <source>
        <dbReference type="Pfam" id="PF03167"/>
    </source>
</evidence>
<dbReference type="AlphaFoldDB" id="A0A5B8VFQ4"/>
<protein>
    <submittedName>
        <fullName evidence="3">SMUG2 DNA glycosylase family protein</fullName>
    </submittedName>
</protein>
<dbReference type="InterPro" id="IPR032579">
    <property type="entry name" value="Phe_SMUG2-like"/>
</dbReference>
<dbReference type="InterPro" id="IPR005122">
    <property type="entry name" value="Uracil-DNA_glycosylase-like"/>
</dbReference>
<dbReference type="InterPro" id="IPR036895">
    <property type="entry name" value="Uracil-DNA_glycosylase-like_sf"/>
</dbReference>
<keyword evidence="4" id="KW-1185">Reference proteome</keyword>
<name>A0A5B8VFQ4_9BACT</name>
<dbReference type="Pfam" id="PF03167">
    <property type="entry name" value="UDG"/>
    <property type="match status" value="1"/>
</dbReference>
<feature type="region of interest" description="Disordered" evidence="1">
    <location>
        <begin position="1"/>
        <end position="35"/>
    </location>
</feature>
<dbReference type="SUPFAM" id="SSF52141">
    <property type="entry name" value="Uracil-DNA glycosylase-like"/>
    <property type="match status" value="1"/>
</dbReference>
<reference evidence="3 4" key="1">
    <citation type="journal article" date="2017" name="Int. J. Syst. Evol. Microbiol.">
        <title>Arachidicoccus ginsenosidivorans sp. nov., with ginsenoside-converting activity isolated from ginseng cultivating soil.</title>
        <authorList>
            <person name="Siddiqi M.Z."/>
            <person name="Aslam Z."/>
            <person name="Im W.T."/>
        </authorList>
    </citation>
    <scope>NUCLEOTIDE SEQUENCE [LARGE SCALE GENOMIC DNA]</scope>
    <source>
        <strain evidence="3 4">Gsoil 809</strain>
    </source>
</reference>
<organism evidence="3 4">
    <name type="scientific">Arachidicoccus ginsenosidivorans</name>
    <dbReference type="NCBI Taxonomy" id="496057"/>
    <lineage>
        <taxon>Bacteria</taxon>
        <taxon>Pseudomonadati</taxon>
        <taxon>Bacteroidota</taxon>
        <taxon>Chitinophagia</taxon>
        <taxon>Chitinophagales</taxon>
        <taxon>Chitinophagaceae</taxon>
        <taxon>Arachidicoccus</taxon>
    </lineage>
</organism>
<feature type="domain" description="Uracil-DNA glycosylase-like" evidence="2">
    <location>
        <begin position="85"/>
        <end position="265"/>
    </location>
</feature>
<evidence type="ECO:0000313" key="3">
    <source>
        <dbReference type="EMBL" id="QEC70437.1"/>
    </source>
</evidence>
<dbReference type="Gene3D" id="3.40.470.10">
    <property type="entry name" value="Uracil-DNA glycosylase-like domain"/>
    <property type="match status" value="1"/>
</dbReference>